<evidence type="ECO:0000256" key="17">
    <source>
        <dbReference type="SAM" id="Phobius"/>
    </source>
</evidence>
<feature type="domain" description="Sodium/calcium exchanger membrane region" evidence="18">
    <location>
        <begin position="97"/>
        <end position="236"/>
    </location>
</feature>
<keyword evidence="3" id="KW-0813">Transport</keyword>
<dbReference type="PANTHER" id="PTHR10846:SF8">
    <property type="entry name" value="INNER MEMBRANE PROTEIN YRBG"/>
    <property type="match status" value="1"/>
</dbReference>
<proteinExistence type="inferred from homology"/>
<feature type="transmembrane region" description="Helical" evidence="17">
    <location>
        <begin position="491"/>
        <end position="513"/>
    </location>
</feature>
<keyword evidence="15 17" id="KW-0472">Membrane</keyword>
<dbReference type="EMBL" id="BSXT01000542">
    <property type="protein sequence ID" value="GMF29670.1"/>
    <property type="molecule type" value="Genomic_DNA"/>
</dbReference>
<dbReference type="FunFam" id="1.20.1420.30:FF:000052">
    <property type="entry name" value="Potassium-dependent sodium-calcium exchanger, putative"/>
    <property type="match status" value="1"/>
</dbReference>
<gene>
    <name evidence="19" type="ORF">Pfra01_000640200</name>
</gene>
<keyword evidence="4" id="KW-0050">Antiport</keyword>
<dbReference type="Gene3D" id="1.20.1420.30">
    <property type="entry name" value="NCX, central ion-binding region"/>
    <property type="match status" value="2"/>
</dbReference>
<evidence type="ECO:0000256" key="3">
    <source>
        <dbReference type="ARBA" id="ARBA00022448"/>
    </source>
</evidence>
<feature type="transmembrane region" description="Helical" evidence="17">
    <location>
        <begin position="31"/>
        <end position="50"/>
    </location>
</feature>
<evidence type="ECO:0000256" key="14">
    <source>
        <dbReference type="ARBA" id="ARBA00023065"/>
    </source>
</evidence>
<keyword evidence="12 17" id="KW-1133">Transmembrane helix</keyword>
<dbReference type="PANTHER" id="PTHR10846">
    <property type="entry name" value="SODIUM/POTASSIUM/CALCIUM EXCHANGER"/>
    <property type="match status" value="1"/>
</dbReference>
<keyword evidence="20" id="KW-1185">Reference proteome</keyword>
<feature type="transmembrane region" description="Helical" evidence="17">
    <location>
        <begin position="525"/>
        <end position="544"/>
    </location>
</feature>
<evidence type="ECO:0000313" key="19">
    <source>
        <dbReference type="EMBL" id="GMF29670.1"/>
    </source>
</evidence>
<accession>A0A9W6UCN8</accession>
<feature type="transmembrane region" description="Helical" evidence="17">
    <location>
        <begin position="420"/>
        <end position="444"/>
    </location>
</feature>
<dbReference type="GO" id="GO:0005886">
    <property type="term" value="C:plasma membrane"/>
    <property type="evidence" value="ECO:0007669"/>
    <property type="project" value="TreeGrafter"/>
</dbReference>
<evidence type="ECO:0000256" key="4">
    <source>
        <dbReference type="ARBA" id="ARBA00022449"/>
    </source>
</evidence>
<protein>
    <submittedName>
        <fullName evidence="19">Unnamed protein product</fullName>
    </submittedName>
</protein>
<evidence type="ECO:0000256" key="13">
    <source>
        <dbReference type="ARBA" id="ARBA00023053"/>
    </source>
</evidence>
<dbReference type="GO" id="GO:0015293">
    <property type="term" value="F:symporter activity"/>
    <property type="evidence" value="ECO:0007669"/>
    <property type="project" value="UniProtKB-KW"/>
</dbReference>
<sequence length="577" mass="62363">MRPGQEQPADLHLKMNLGLLPQQRRRRARRLARQTAGVAAVIAGCVAGLVTMSRRVLSETAADSRILAEASSDSDSCGELASWETNGGIVLYIMALGYIFVSLAIICDDYFVSALEKITDALGLSPDVAGATFMAAGSSAPELFVSLADNVFKKPAESLGVGTIVGSAIFNILIIISLSGLLAGQVLKLDWRPLLRDSLWYTWSIAVLAFAVWDGTIDVLDSVIMVCSYASYIGYMAFNERVVNFCCKRPELDLQEKEDVKLTSAVESSSDVVLTAEVVVSSGDVQNPLEEEGRSHSQRGFLSDQDKLNPILRSKYRMFQSQQLLHRTNSSGGFEDIEATASAAPKVLLKGTTKTAAEEQSNDVSAAEESEEQLPKYFDDALVLPEGVLAKMWFVFTWPIVALARITIPDCRYPAFSGPLGYSATFVISIIWIGILSHYTVAFGTKFGCITGIPSALMGLTIIAAGTSIPDALSSILVARDGHGDMAVSNALGSNVFDILFGLGLPFFLSNLVYNETVPVSGDDLDVSIAILFAVLLFVVVVLVSSRWRLYPLACAFLLMLYAAYVVFSYLRGLDII</sequence>
<feature type="transmembrane region" description="Helical" evidence="17">
    <location>
        <begin position="89"/>
        <end position="107"/>
    </location>
</feature>
<keyword evidence="5" id="KW-0633">Potassium transport</keyword>
<keyword evidence="7 17" id="KW-0812">Transmembrane</keyword>
<dbReference type="InterPro" id="IPR004481">
    <property type="entry name" value="K/Na/Ca-exchanger"/>
</dbReference>
<evidence type="ECO:0000256" key="12">
    <source>
        <dbReference type="ARBA" id="ARBA00022989"/>
    </source>
</evidence>
<evidence type="ECO:0000256" key="16">
    <source>
        <dbReference type="ARBA" id="ARBA00023201"/>
    </source>
</evidence>
<comment type="caution">
    <text evidence="19">The sequence shown here is derived from an EMBL/GenBank/DDBJ whole genome shotgun (WGS) entry which is preliminary data.</text>
</comment>
<evidence type="ECO:0000313" key="20">
    <source>
        <dbReference type="Proteomes" id="UP001165121"/>
    </source>
</evidence>
<evidence type="ECO:0000256" key="15">
    <source>
        <dbReference type="ARBA" id="ARBA00023136"/>
    </source>
</evidence>
<feature type="domain" description="Sodium/calcium exchanger membrane region" evidence="18">
    <location>
        <begin position="424"/>
        <end position="570"/>
    </location>
</feature>
<dbReference type="FunFam" id="1.20.1420.30:FF:000009">
    <property type="entry name" value="sodium/potassium/calcium exchanger 5 isoform X2"/>
    <property type="match status" value="1"/>
</dbReference>
<dbReference type="InterPro" id="IPR044880">
    <property type="entry name" value="NCX_ion-bd_dom_sf"/>
</dbReference>
<evidence type="ECO:0000256" key="1">
    <source>
        <dbReference type="ARBA" id="ARBA00004141"/>
    </source>
</evidence>
<evidence type="ECO:0000256" key="9">
    <source>
        <dbReference type="ARBA" id="ARBA00022837"/>
    </source>
</evidence>
<dbReference type="NCBIfam" id="TIGR00367">
    <property type="entry name" value="calcium/sodium antiporter"/>
    <property type="match status" value="1"/>
</dbReference>
<dbReference type="GO" id="GO:0005262">
    <property type="term" value="F:calcium channel activity"/>
    <property type="evidence" value="ECO:0007669"/>
    <property type="project" value="TreeGrafter"/>
</dbReference>
<evidence type="ECO:0000256" key="8">
    <source>
        <dbReference type="ARBA" id="ARBA00022729"/>
    </source>
</evidence>
<evidence type="ECO:0000259" key="18">
    <source>
        <dbReference type="Pfam" id="PF01699"/>
    </source>
</evidence>
<feature type="transmembrane region" description="Helical" evidence="17">
    <location>
        <begin position="550"/>
        <end position="571"/>
    </location>
</feature>
<dbReference type="GO" id="GO:0008273">
    <property type="term" value="F:calcium, potassium:sodium antiporter activity"/>
    <property type="evidence" value="ECO:0007669"/>
    <property type="project" value="TreeGrafter"/>
</dbReference>
<evidence type="ECO:0000256" key="7">
    <source>
        <dbReference type="ARBA" id="ARBA00022692"/>
    </source>
</evidence>
<evidence type="ECO:0000256" key="10">
    <source>
        <dbReference type="ARBA" id="ARBA00022847"/>
    </source>
</evidence>
<keyword evidence="6" id="KW-0109">Calcium transport</keyword>
<comment type="subcellular location">
    <subcellularLocation>
        <location evidence="1">Membrane</location>
        <topology evidence="1">Multi-pass membrane protein</topology>
    </subcellularLocation>
</comment>
<dbReference type="GO" id="GO:0006874">
    <property type="term" value="P:intracellular calcium ion homeostasis"/>
    <property type="evidence" value="ECO:0007669"/>
    <property type="project" value="TreeGrafter"/>
</dbReference>
<keyword evidence="14" id="KW-0406">Ion transport</keyword>
<keyword evidence="9" id="KW-0106">Calcium</keyword>
<keyword evidence="10" id="KW-0769">Symport</keyword>
<keyword evidence="8" id="KW-0732">Signal</keyword>
<dbReference type="AlphaFoldDB" id="A0A9W6UCN8"/>
<keyword evidence="11" id="KW-0630">Potassium</keyword>
<dbReference type="Pfam" id="PF01699">
    <property type="entry name" value="Na_Ca_ex"/>
    <property type="match status" value="2"/>
</dbReference>
<name>A0A9W6UCN8_9STRA</name>
<feature type="transmembrane region" description="Helical" evidence="17">
    <location>
        <begin position="159"/>
        <end position="182"/>
    </location>
</feature>
<dbReference type="Proteomes" id="UP001165121">
    <property type="component" value="Unassembled WGS sequence"/>
</dbReference>
<dbReference type="InterPro" id="IPR004837">
    <property type="entry name" value="NaCa_Exmemb"/>
</dbReference>
<evidence type="ECO:0000256" key="11">
    <source>
        <dbReference type="ARBA" id="ARBA00022958"/>
    </source>
</evidence>
<keyword evidence="13" id="KW-0915">Sodium</keyword>
<keyword evidence="16" id="KW-0739">Sodium transport</keyword>
<evidence type="ECO:0000256" key="5">
    <source>
        <dbReference type="ARBA" id="ARBA00022538"/>
    </source>
</evidence>
<feature type="transmembrane region" description="Helical" evidence="17">
    <location>
        <begin position="194"/>
        <end position="213"/>
    </location>
</feature>
<reference evidence="19" key="1">
    <citation type="submission" date="2023-04" db="EMBL/GenBank/DDBJ databases">
        <title>Phytophthora fragariaefolia NBRC 109709.</title>
        <authorList>
            <person name="Ichikawa N."/>
            <person name="Sato H."/>
            <person name="Tonouchi N."/>
        </authorList>
    </citation>
    <scope>NUCLEOTIDE SEQUENCE</scope>
    <source>
        <strain evidence="19">NBRC 109709</strain>
    </source>
</reference>
<feature type="transmembrane region" description="Helical" evidence="17">
    <location>
        <begin position="456"/>
        <end position="479"/>
    </location>
</feature>
<organism evidence="19 20">
    <name type="scientific">Phytophthora fragariaefolia</name>
    <dbReference type="NCBI Taxonomy" id="1490495"/>
    <lineage>
        <taxon>Eukaryota</taxon>
        <taxon>Sar</taxon>
        <taxon>Stramenopiles</taxon>
        <taxon>Oomycota</taxon>
        <taxon>Peronosporomycetes</taxon>
        <taxon>Peronosporales</taxon>
        <taxon>Peronosporaceae</taxon>
        <taxon>Phytophthora</taxon>
    </lineage>
</organism>
<dbReference type="OrthoDB" id="2127281at2759"/>
<evidence type="ECO:0000256" key="6">
    <source>
        <dbReference type="ARBA" id="ARBA00022568"/>
    </source>
</evidence>
<comment type="similarity">
    <text evidence="2">Belongs to the Ca(2+):cation antiporter (CaCA) (TC 2.A.19) family. SLC24A subfamily.</text>
</comment>
<evidence type="ECO:0000256" key="2">
    <source>
        <dbReference type="ARBA" id="ARBA00005364"/>
    </source>
</evidence>